<organism evidence="1 2">
    <name type="scientific">Cisticola juncidis</name>
    <dbReference type="NCBI Taxonomy" id="52622"/>
    <lineage>
        <taxon>Eukaryota</taxon>
        <taxon>Metazoa</taxon>
        <taxon>Chordata</taxon>
        <taxon>Craniata</taxon>
        <taxon>Vertebrata</taxon>
        <taxon>Euteleostomi</taxon>
        <taxon>Archelosauria</taxon>
        <taxon>Archosauria</taxon>
        <taxon>Dinosauria</taxon>
        <taxon>Saurischia</taxon>
        <taxon>Theropoda</taxon>
        <taxon>Coelurosauria</taxon>
        <taxon>Aves</taxon>
        <taxon>Neognathae</taxon>
        <taxon>Neoaves</taxon>
        <taxon>Telluraves</taxon>
        <taxon>Australaves</taxon>
        <taxon>Passeriformes</taxon>
        <taxon>Sylvioidea</taxon>
        <taxon>Cisticolidae</taxon>
        <taxon>Cisticola</taxon>
    </lineage>
</organism>
<dbReference type="EMBL" id="VXBR01008107">
    <property type="protein sequence ID" value="NXO28135.1"/>
    <property type="molecule type" value="Genomic_DNA"/>
</dbReference>
<dbReference type="AlphaFoldDB" id="A0A7L1QTV5"/>
<protein>
    <submittedName>
        <fullName evidence="1">ENR1 protein</fullName>
    </submittedName>
</protein>
<proteinExistence type="predicted"/>
<feature type="non-terminal residue" evidence="1">
    <location>
        <position position="88"/>
    </location>
</feature>
<evidence type="ECO:0000313" key="1">
    <source>
        <dbReference type="EMBL" id="NXO28135.1"/>
    </source>
</evidence>
<keyword evidence="2" id="KW-1185">Reference proteome</keyword>
<gene>
    <name evidence="1" type="primary">Erv31_10</name>
    <name evidence="1" type="ORF">CISJUN_R15430</name>
</gene>
<accession>A0A7L1QTV5</accession>
<reference evidence="1 2" key="1">
    <citation type="submission" date="2019-09" db="EMBL/GenBank/DDBJ databases">
        <title>Bird 10,000 Genomes (B10K) Project - Family phase.</title>
        <authorList>
            <person name="Zhang G."/>
        </authorList>
    </citation>
    <scope>NUCLEOTIDE SEQUENCE [LARGE SCALE GENOMIC DNA]</scope>
    <source>
        <strain evidence="1">B10K-DU-002-30</strain>
        <tissue evidence="1">Muscle</tissue>
    </source>
</reference>
<dbReference type="Proteomes" id="UP000546986">
    <property type="component" value="Unassembled WGS sequence"/>
</dbReference>
<sequence>NNKIRLFQCNDTGKNPYVGIPEISKFWDNMDEQKLDYWKAPDGLFWICGKKAYPKLPLKWKGSCTPGVIQLGFFLLPGPEGDHLGIPV</sequence>
<comment type="caution">
    <text evidence="1">The sequence shown here is derived from an EMBL/GenBank/DDBJ whole genome shotgun (WGS) entry which is preliminary data.</text>
</comment>
<name>A0A7L1QTV5_9PASS</name>
<feature type="non-terminal residue" evidence="1">
    <location>
        <position position="1"/>
    </location>
</feature>
<evidence type="ECO:0000313" key="2">
    <source>
        <dbReference type="Proteomes" id="UP000546986"/>
    </source>
</evidence>